<proteinExistence type="predicted"/>
<evidence type="ECO:0000256" key="1">
    <source>
        <dbReference type="SAM" id="MobiDB-lite"/>
    </source>
</evidence>
<reference evidence="2" key="1">
    <citation type="submission" date="2019-01" db="EMBL/GenBank/DDBJ databases">
        <title>Draft genome sequences of three monokaryotic isolates of the white-rot basidiomycete fungus Dichomitus squalens.</title>
        <authorList>
            <consortium name="DOE Joint Genome Institute"/>
            <person name="Lopez S.C."/>
            <person name="Andreopoulos B."/>
            <person name="Pangilinan J."/>
            <person name="Lipzen A."/>
            <person name="Riley R."/>
            <person name="Ahrendt S."/>
            <person name="Ng V."/>
            <person name="Barry K."/>
            <person name="Daum C."/>
            <person name="Grigoriev I.V."/>
            <person name="Hilden K.S."/>
            <person name="Makela M.R."/>
            <person name="de Vries R.P."/>
        </authorList>
    </citation>
    <scope>NUCLEOTIDE SEQUENCE [LARGE SCALE GENOMIC DNA]</scope>
    <source>
        <strain evidence="2">OM18370.1</strain>
    </source>
</reference>
<dbReference type="EMBL" id="ML143464">
    <property type="protein sequence ID" value="TBU25263.1"/>
    <property type="molecule type" value="Genomic_DNA"/>
</dbReference>
<evidence type="ECO:0000313" key="2">
    <source>
        <dbReference type="EMBL" id="TBU25263.1"/>
    </source>
</evidence>
<feature type="region of interest" description="Disordered" evidence="1">
    <location>
        <begin position="1"/>
        <end position="43"/>
    </location>
</feature>
<feature type="compositionally biased region" description="Low complexity" evidence="1">
    <location>
        <begin position="21"/>
        <end position="34"/>
    </location>
</feature>
<protein>
    <submittedName>
        <fullName evidence="2">Uncharacterized protein</fullName>
    </submittedName>
</protein>
<organism evidence="2">
    <name type="scientific">Dichomitus squalens</name>
    <dbReference type="NCBI Taxonomy" id="114155"/>
    <lineage>
        <taxon>Eukaryota</taxon>
        <taxon>Fungi</taxon>
        <taxon>Dikarya</taxon>
        <taxon>Basidiomycota</taxon>
        <taxon>Agaricomycotina</taxon>
        <taxon>Agaricomycetes</taxon>
        <taxon>Polyporales</taxon>
        <taxon>Polyporaceae</taxon>
        <taxon>Dichomitus</taxon>
    </lineage>
</organism>
<sequence length="175" mass="18922">MGMQGMAGLETNDGPHHHASKQTSSSTRTAKRSTLPYGRQYSPSSYQLTSCTSTALHGCHVNELHVLPTCTDVTSCENTAKFSRADHLYSAITGRCLDSKSGSSLFQAFSFDVYRGDAKCIVRYGQLATRMGCSPMAGDSQLDGGTWLDNASELLSVLLENLLHRPALRLCCGTH</sequence>
<dbReference type="Proteomes" id="UP000292957">
    <property type="component" value="Unassembled WGS sequence"/>
</dbReference>
<accession>A0A4V2JZI9</accession>
<dbReference type="AlphaFoldDB" id="A0A4V2JZI9"/>
<gene>
    <name evidence="2" type="ORF">BD311DRAFT_764934</name>
</gene>
<name>A0A4V2JZI9_9APHY</name>